<dbReference type="KEGG" id="mmes:MMSR116_06435"/>
<reference evidence="2 3" key="1">
    <citation type="journal article" date="2012" name="Genet. Mol. Biol.">
        <title>Analysis of 16S rRNA and mxaF genes revealing insights into Methylobacterium niche-specific plant association.</title>
        <authorList>
            <person name="Dourado M.N."/>
            <person name="Andreote F.D."/>
            <person name="Dini-Andreote F."/>
            <person name="Conti R."/>
            <person name="Araujo J.M."/>
            <person name="Araujo W.L."/>
        </authorList>
    </citation>
    <scope>NUCLEOTIDE SEQUENCE [LARGE SCALE GENOMIC DNA]</scope>
    <source>
        <strain evidence="2 3">SR1.6/6</strain>
    </source>
</reference>
<dbReference type="Pfam" id="PF07784">
    <property type="entry name" value="DUF1622"/>
    <property type="match status" value="1"/>
</dbReference>
<accession>A0A6B9FF68</accession>
<keyword evidence="1" id="KW-1133">Transmembrane helix</keyword>
<dbReference type="EMBL" id="CP043538">
    <property type="protein sequence ID" value="QGY01580.1"/>
    <property type="molecule type" value="Genomic_DNA"/>
</dbReference>
<gene>
    <name evidence="2" type="ORF">MMSR116_06435</name>
</gene>
<organism evidence="2 3">
    <name type="scientific">Methylobacterium mesophilicum SR1.6/6</name>
    <dbReference type="NCBI Taxonomy" id="908290"/>
    <lineage>
        <taxon>Bacteria</taxon>
        <taxon>Pseudomonadati</taxon>
        <taxon>Pseudomonadota</taxon>
        <taxon>Alphaproteobacteria</taxon>
        <taxon>Hyphomicrobiales</taxon>
        <taxon>Methylobacteriaceae</taxon>
        <taxon>Methylobacterium</taxon>
    </lineage>
</organism>
<protein>
    <submittedName>
        <fullName evidence="2">DUF1622 domain-containing protein</fullName>
    </submittedName>
</protein>
<evidence type="ECO:0000256" key="1">
    <source>
        <dbReference type="SAM" id="Phobius"/>
    </source>
</evidence>
<dbReference type="AlphaFoldDB" id="A0A6B9FF68"/>
<dbReference type="Proteomes" id="UP000012488">
    <property type="component" value="Chromosome"/>
</dbReference>
<name>A0A6B9FF68_9HYPH</name>
<keyword evidence="1" id="KW-0472">Membrane</keyword>
<dbReference type="InterPro" id="IPR012427">
    <property type="entry name" value="DUF1622"/>
</dbReference>
<reference evidence="2 3" key="2">
    <citation type="journal article" date="2013" name="Genome Announc.">
        <title>Draft Genome Sequence of Methylobacterium mesophilicum Strain SR1.6/6, Isolated from Citrus sinensis.</title>
        <authorList>
            <person name="Marinho Almeida D."/>
            <person name="Dini-Andreote F."/>
            <person name="Camargo Neves A.A."/>
            <person name="Juca Ramos R.T."/>
            <person name="Andreote F.D."/>
            <person name="Carneiro A.R."/>
            <person name="Oliveira de Souza Lima A."/>
            <person name="Caracciolo Gomes de Sa P.H."/>
            <person name="Ribeiro Barbosa M.S."/>
            <person name="Araujo W.L."/>
            <person name="Silva A."/>
        </authorList>
    </citation>
    <scope>NUCLEOTIDE SEQUENCE [LARGE SCALE GENOMIC DNA]</scope>
    <source>
        <strain evidence="2 3">SR1.6/6</strain>
    </source>
</reference>
<evidence type="ECO:0000313" key="2">
    <source>
        <dbReference type="EMBL" id="QGY01580.1"/>
    </source>
</evidence>
<feature type="transmembrane region" description="Helical" evidence="1">
    <location>
        <begin position="12"/>
        <end position="34"/>
    </location>
</feature>
<proteinExistence type="predicted"/>
<sequence>MPMPQLDAWIRTMATLIEFGGGLLVVFGCARGLLRLAAGFGSRRSIVSARLAVADGIVAALGFKTAATLLKTIELRSWEAILMFVAVFALRTFVKQALVRETAVLEVPQDHDRGRLAP</sequence>
<keyword evidence="1" id="KW-0812">Transmembrane</keyword>
<evidence type="ECO:0000313" key="3">
    <source>
        <dbReference type="Proteomes" id="UP000012488"/>
    </source>
</evidence>